<feature type="non-terminal residue" evidence="3">
    <location>
        <position position="90"/>
    </location>
</feature>
<dbReference type="PANTHER" id="PTHR10948:SF23">
    <property type="entry name" value="TRANSPOSASE INSI FOR INSERTION SEQUENCE ELEMENT IS30A-RELATED"/>
    <property type="match status" value="1"/>
</dbReference>
<dbReference type="Pfam" id="PF13936">
    <property type="entry name" value="HTH_38"/>
    <property type="match status" value="1"/>
</dbReference>
<dbReference type="EMBL" id="JAUEDK010000012">
    <property type="protein sequence ID" value="MDN0075061.1"/>
    <property type="molecule type" value="Genomic_DNA"/>
</dbReference>
<comment type="caution">
    <text evidence="3">The sequence shown here is derived from an EMBL/GenBank/DDBJ whole genome shotgun (WGS) entry which is preliminary data.</text>
</comment>
<feature type="domain" description="Transposase IS30-like HTH" evidence="2">
    <location>
        <begin position="4"/>
        <end position="47"/>
    </location>
</feature>
<evidence type="ECO:0000313" key="3">
    <source>
        <dbReference type="EMBL" id="MDN0075061.1"/>
    </source>
</evidence>
<feature type="region of interest" description="Disordered" evidence="1">
    <location>
        <begin position="53"/>
        <end position="75"/>
    </location>
</feature>
<dbReference type="EMBL" id="JAUEDK010000019">
    <property type="protein sequence ID" value="MDN0075628.1"/>
    <property type="molecule type" value="Genomic_DNA"/>
</dbReference>
<dbReference type="InterPro" id="IPR025246">
    <property type="entry name" value="IS30-like_HTH"/>
</dbReference>
<organism evidence="3 5">
    <name type="scientific">Crenobacter oryzisoli</name>
    <dbReference type="NCBI Taxonomy" id="3056844"/>
    <lineage>
        <taxon>Bacteria</taxon>
        <taxon>Pseudomonadati</taxon>
        <taxon>Pseudomonadota</taxon>
        <taxon>Betaproteobacteria</taxon>
        <taxon>Neisseriales</taxon>
        <taxon>Neisseriaceae</taxon>
        <taxon>Crenobacter</taxon>
    </lineage>
</organism>
<proteinExistence type="predicted"/>
<evidence type="ECO:0000313" key="4">
    <source>
        <dbReference type="EMBL" id="MDN0075628.1"/>
    </source>
</evidence>
<dbReference type="RefSeq" id="WP_353962180.1">
    <property type="nucleotide sequence ID" value="NZ_JAUEDK010000006.1"/>
</dbReference>
<name>A0ABT7XMP7_9NEIS</name>
<dbReference type="Proteomes" id="UP001168540">
    <property type="component" value="Unassembled WGS sequence"/>
</dbReference>
<sequence>MPSHYHQLCPEERACIMQMTAQGHSLRHIARLLRRAPSSICREVRRNACSPHRYDAAAAGRKARQRSRLPRRPRKLQPHSAAFLVVVELL</sequence>
<gene>
    <name evidence="3" type="ORF">QU481_09140</name>
    <name evidence="4" type="ORF">QU481_12065</name>
</gene>
<dbReference type="PANTHER" id="PTHR10948">
    <property type="entry name" value="TRANSPOSASE"/>
    <property type="match status" value="1"/>
</dbReference>
<evidence type="ECO:0000256" key="1">
    <source>
        <dbReference type="SAM" id="MobiDB-lite"/>
    </source>
</evidence>
<evidence type="ECO:0000259" key="2">
    <source>
        <dbReference type="Pfam" id="PF13936"/>
    </source>
</evidence>
<evidence type="ECO:0000313" key="5">
    <source>
        <dbReference type="Proteomes" id="UP001168540"/>
    </source>
</evidence>
<dbReference type="Gene3D" id="1.10.10.60">
    <property type="entry name" value="Homeodomain-like"/>
    <property type="match status" value="1"/>
</dbReference>
<reference evidence="3" key="1">
    <citation type="submission" date="2023-06" db="EMBL/GenBank/DDBJ databases">
        <authorList>
            <person name="Zhang S."/>
        </authorList>
    </citation>
    <scope>NUCLEOTIDE SEQUENCE</scope>
    <source>
        <strain evidence="3">SG2303</strain>
    </source>
</reference>
<dbReference type="InterPro" id="IPR051917">
    <property type="entry name" value="Transposase-Integrase"/>
</dbReference>
<feature type="compositionally biased region" description="Basic residues" evidence="1">
    <location>
        <begin position="61"/>
        <end position="75"/>
    </location>
</feature>
<accession>A0ABT7XMP7</accession>
<protein>
    <submittedName>
        <fullName evidence="3">Helix-turn-helix domain-containing protein</fullName>
    </submittedName>
</protein>
<keyword evidence="5" id="KW-1185">Reference proteome</keyword>